<keyword evidence="3" id="KW-1185">Reference proteome</keyword>
<proteinExistence type="predicted"/>
<dbReference type="PANTHER" id="PTHR43031">
    <property type="entry name" value="FAD-DEPENDENT OXIDOREDUCTASE"/>
    <property type="match status" value="1"/>
</dbReference>
<dbReference type="Gene3D" id="3.40.250.10">
    <property type="entry name" value="Rhodanese-like domain"/>
    <property type="match status" value="1"/>
</dbReference>
<name>A0ABU5ZE19_9BACL</name>
<protein>
    <submittedName>
        <fullName evidence="2">Rhodanese-like domain-containing protein</fullName>
    </submittedName>
</protein>
<dbReference type="Proteomes" id="UP001310386">
    <property type="component" value="Unassembled WGS sequence"/>
</dbReference>
<dbReference type="InterPro" id="IPR036873">
    <property type="entry name" value="Rhodanese-like_dom_sf"/>
</dbReference>
<dbReference type="SMART" id="SM00450">
    <property type="entry name" value="RHOD"/>
    <property type="match status" value="1"/>
</dbReference>
<feature type="domain" description="Rhodanese" evidence="1">
    <location>
        <begin position="20"/>
        <end position="101"/>
    </location>
</feature>
<dbReference type="SUPFAM" id="SSF52821">
    <property type="entry name" value="Rhodanese/Cell cycle control phosphatase"/>
    <property type="match status" value="1"/>
</dbReference>
<reference evidence="2" key="1">
    <citation type="submission" date="2023-12" db="EMBL/GenBank/DDBJ databases">
        <title>Fervidustalea candida gen. nov., sp. nov., a novel member of the family Paenibacillaceae isolated from a geothermal area.</title>
        <authorList>
            <person name="Li W.-J."/>
            <person name="Jiao J.-Y."/>
            <person name="Chen Y."/>
        </authorList>
    </citation>
    <scope>NUCLEOTIDE SEQUENCE</scope>
    <source>
        <strain evidence="2">SYSU GA230002</strain>
    </source>
</reference>
<evidence type="ECO:0000259" key="1">
    <source>
        <dbReference type="PROSITE" id="PS50206"/>
    </source>
</evidence>
<accession>A0ABU5ZE19</accession>
<dbReference type="EMBL" id="JAYJLD010000003">
    <property type="protein sequence ID" value="MEB3100749.1"/>
    <property type="molecule type" value="Genomic_DNA"/>
</dbReference>
<dbReference type="InterPro" id="IPR001763">
    <property type="entry name" value="Rhodanese-like_dom"/>
</dbReference>
<dbReference type="InterPro" id="IPR050229">
    <property type="entry name" value="GlpE_sulfurtransferase"/>
</dbReference>
<gene>
    <name evidence="2" type="ORF">VF724_03645</name>
</gene>
<dbReference type="RefSeq" id="WP_371752862.1">
    <property type="nucleotide sequence ID" value="NZ_JAYJLD010000003.1"/>
</dbReference>
<organism evidence="2 3">
    <name type="scientific">Ferviditalea candida</name>
    <dbReference type="NCBI Taxonomy" id="3108399"/>
    <lineage>
        <taxon>Bacteria</taxon>
        <taxon>Bacillati</taxon>
        <taxon>Bacillota</taxon>
        <taxon>Bacilli</taxon>
        <taxon>Bacillales</taxon>
        <taxon>Paenibacillaceae</taxon>
        <taxon>Ferviditalea</taxon>
    </lineage>
</organism>
<sequence>MSVKECQFISLQQLKSKLFSPDDFVLLDVREISEFREGHIEGSKLIPLGILPHRLDELDRDKEIVVVCRSGNRSKQACDILKEHGFQQVYSLTGGLSGWVA</sequence>
<comment type="caution">
    <text evidence="2">The sequence shown here is derived from an EMBL/GenBank/DDBJ whole genome shotgun (WGS) entry which is preliminary data.</text>
</comment>
<dbReference type="Pfam" id="PF00581">
    <property type="entry name" value="Rhodanese"/>
    <property type="match status" value="1"/>
</dbReference>
<dbReference type="CDD" id="cd00158">
    <property type="entry name" value="RHOD"/>
    <property type="match status" value="1"/>
</dbReference>
<dbReference type="PROSITE" id="PS50206">
    <property type="entry name" value="RHODANESE_3"/>
    <property type="match status" value="1"/>
</dbReference>
<evidence type="ECO:0000313" key="2">
    <source>
        <dbReference type="EMBL" id="MEB3100749.1"/>
    </source>
</evidence>
<dbReference type="PANTHER" id="PTHR43031:SF17">
    <property type="entry name" value="SULFURTRANSFERASE YTWF-RELATED"/>
    <property type="match status" value="1"/>
</dbReference>
<evidence type="ECO:0000313" key="3">
    <source>
        <dbReference type="Proteomes" id="UP001310386"/>
    </source>
</evidence>